<gene>
    <name evidence="2" type="ORF">QWY29_15510</name>
</gene>
<keyword evidence="1" id="KW-1133">Transmembrane helix</keyword>
<comment type="caution">
    <text evidence="2">The sequence shown here is derived from an EMBL/GenBank/DDBJ whole genome shotgun (WGS) entry which is preliminary data.</text>
</comment>
<keyword evidence="1" id="KW-0812">Transmembrane</keyword>
<reference evidence="2" key="1">
    <citation type="submission" date="2023-06" db="EMBL/GenBank/DDBJ databases">
        <title>Draft genome sequence of Nocardioides sp. SOB72.</title>
        <authorList>
            <person name="Zhang G."/>
        </authorList>
    </citation>
    <scope>NUCLEOTIDE SEQUENCE</scope>
    <source>
        <strain evidence="2">SOB72</strain>
    </source>
</reference>
<evidence type="ECO:0000256" key="1">
    <source>
        <dbReference type="SAM" id="Phobius"/>
    </source>
</evidence>
<feature type="transmembrane region" description="Helical" evidence="1">
    <location>
        <begin position="142"/>
        <end position="158"/>
    </location>
</feature>
<evidence type="ECO:0000313" key="2">
    <source>
        <dbReference type="EMBL" id="MDN4162775.1"/>
    </source>
</evidence>
<dbReference type="RefSeq" id="WP_300961918.1">
    <property type="nucleotide sequence ID" value="NZ_JAUHJR010000007.1"/>
</dbReference>
<keyword evidence="3" id="KW-1185">Reference proteome</keyword>
<feature type="transmembrane region" description="Helical" evidence="1">
    <location>
        <begin position="37"/>
        <end position="59"/>
    </location>
</feature>
<feature type="transmembrane region" description="Helical" evidence="1">
    <location>
        <begin position="114"/>
        <end position="135"/>
    </location>
</feature>
<accession>A0ABT8EX77</accession>
<keyword evidence="1" id="KW-0472">Membrane</keyword>
<feature type="transmembrane region" description="Helical" evidence="1">
    <location>
        <begin position="164"/>
        <end position="185"/>
    </location>
</feature>
<evidence type="ECO:0000313" key="3">
    <source>
        <dbReference type="Proteomes" id="UP001168537"/>
    </source>
</evidence>
<proteinExistence type="predicted"/>
<protein>
    <submittedName>
        <fullName evidence="2">Uncharacterized protein</fullName>
    </submittedName>
</protein>
<name>A0ABT8EX77_9ACTN</name>
<feature type="transmembrane region" description="Helical" evidence="1">
    <location>
        <begin position="71"/>
        <end position="94"/>
    </location>
</feature>
<sequence>MDRRAYAAVLALPGIALGAVGLLHPHHLSYATADRWFTLHLPGLFVFPLVGVALAALVGRRTDPVAWLVRLAAYTYATCYTALDVVSGIAAGWVTRELGPGVPRPDEVRLLFRLGTPLGEVGSWALVVTVVVLLADQLRRHGLRAAGGVLLLPGAWLVHTDHIFAPGGVAGTVLLGLGTAALALARPAERVTRTLPPATTG</sequence>
<dbReference type="EMBL" id="JAUHJR010000007">
    <property type="protein sequence ID" value="MDN4162775.1"/>
    <property type="molecule type" value="Genomic_DNA"/>
</dbReference>
<dbReference type="Proteomes" id="UP001168537">
    <property type="component" value="Unassembled WGS sequence"/>
</dbReference>
<organism evidence="2 3">
    <name type="scientific">Nocardioides abyssi</name>
    <dbReference type="NCBI Taxonomy" id="3058370"/>
    <lineage>
        <taxon>Bacteria</taxon>
        <taxon>Bacillati</taxon>
        <taxon>Actinomycetota</taxon>
        <taxon>Actinomycetes</taxon>
        <taxon>Propionibacteriales</taxon>
        <taxon>Nocardioidaceae</taxon>
        <taxon>Nocardioides</taxon>
    </lineage>
</organism>